<dbReference type="WBParaSite" id="JU765_v2.g15125.t1">
    <property type="protein sequence ID" value="JU765_v2.g15125.t1"/>
    <property type="gene ID" value="JU765_v2.g15125"/>
</dbReference>
<evidence type="ECO:0000313" key="2">
    <source>
        <dbReference type="WBParaSite" id="JU765_v2.g15125.t1"/>
    </source>
</evidence>
<protein>
    <submittedName>
        <fullName evidence="2">Uncharacterized protein</fullName>
    </submittedName>
</protein>
<evidence type="ECO:0000313" key="1">
    <source>
        <dbReference type="Proteomes" id="UP000887576"/>
    </source>
</evidence>
<accession>A0AC34QCL4</accession>
<name>A0AC34QCL4_9BILA</name>
<dbReference type="Proteomes" id="UP000887576">
    <property type="component" value="Unplaced"/>
</dbReference>
<sequence>MQDSPNLIDIPRKNVMASVEVEEERENLSTVSAGADGSQSSGRCVADPLQQMSEEERLSKMQKENQKTCFKRRSSALHLSSVVEGVVPSPLLPLSEINDCYATRPKLMKRSESLSAEKSTGIQGFPSLADKSKHFMFEVVSIDSEEFSSKIVIKNMKTHQLYDLKLESIWSYTKLTVGNKVKIIDPEFQSHNVRICGCFVSSSTFQ</sequence>
<reference evidence="2" key="1">
    <citation type="submission" date="2022-11" db="UniProtKB">
        <authorList>
            <consortium name="WormBaseParasite"/>
        </authorList>
    </citation>
    <scope>IDENTIFICATION</scope>
</reference>
<proteinExistence type="predicted"/>
<organism evidence="1 2">
    <name type="scientific">Panagrolaimus sp. JU765</name>
    <dbReference type="NCBI Taxonomy" id="591449"/>
    <lineage>
        <taxon>Eukaryota</taxon>
        <taxon>Metazoa</taxon>
        <taxon>Ecdysozoa</taxon>
        <taxon>Nematoda</taxon>
        <taxon>Chromadorea</taxon>
        <taxon>Rhabditida</taxon>
        <taxon>Tylenchina</taxon>
        <taxon>Panagrolaimomorpha</taxon>
        <taxon>Panagrolaimoidea</taxon>
        <taxon>Panagrolaimidae</taxon>
        <taxon>Panagrolaimus</taxon>
    </lineage>
</organism>